<feature type="domain" description="Glycosyltransferase 2-like" evidence="13">
    <location>
        <begin position="8"/>
        <end position="176"/>
    </location>
</feature>
<dbReference type="CDD" id="cd04188">
    <property type="entry name" value="DPG_synthase"/>
    <property type="match status" value="1"/>
</dbReference>
<evidence type="ECO:0000256" key="10">
    <source>
        <dbReference type="ARBA" id="ARBA00022989"/>
    </source>
</evidence>
<evidence type="ECO:0000256" key="11">
    <source>
        <dbReference type="ARBA" id="ARBA00023136"/>
    </source>
</evidence>
<keyword evidence="5" id="KW-0328">Glycosyltransferase</keyword>
<proteinExistence type="inferred from homology"/>
<evidence type="ECO:0000256" key="1">
    <source>
        <dbReference type="ARBA" id="ARBA00004389"/>
    </source>
</evidence>
<reference evidence="14 15" key="1">
    <citation type="journal article" date="2016" name="Nat. Commun.">
        <title>Thousands of microbial genomes shed light on interconnected biogeochemical processes in an aquifer system.</title>
        <authorList>
            <person name="Anantharaman K."/>
            <person name="Brown C.T."/>
            <person name="Hug L.A."/>
            <person name="Sharon I."/>
            <person name="Castelle C.J."/>
            <person name="Probst A.J."/>
            <person name="Thomas B.C."/>
            <person name="Singh A."/>
            <person name="Wilkins M.J."/>
            <person name="Karaoz U."/>
            <person name="Brodie E.L."/>
            <person name="Williams K.H."/>
            <person name="Hubbard S.S."/>
            <person name="Banfield J.F."/>
        </authorList>
    </citation>
    <scope>NUCLEOTIDE SEQUENCE [LARGE SCALE GENOMIC DNA]</scope>
</reference>
<evidence type="ECO:0000256" key="5">
    <source>
        <dbReference type="ARBA" id="ARBA00022676"/>
    </source>
</evidence>
<gene>
    <name evidence="14" type="ORF">A2V68_01680</name>
</gene>
<comment type="subcellular location">
    <subcellularLocation>
        <location evidence="1">Endoplasmic reticulum membrane</location>
        <topology evidence="1">Single-pass membrane protein</topology>
    </subcellularLocation>
</comment>
<dbReference type="EMBL" id="META01000002">
    <property type="protein sequence ID" value="OGB74404.1"/>
    <property type="molecule type" value="Genomic_DNA"/>
</dbReference>
<dbReference type="STRING" id="1798535.A2V68_01680"/>
<dbReference type="SUPFAM" id="SSF53448">
    <property type="entry name" value="Nucleotide-diphospho-sugar transferases"/>
    <property type="match status" value="1"/>
</dbReference>
<comment type="similarity">
    <text evidence="3">Belongs to the glycosyltransferase 2 family.</text>
</comment>
<evidence type="ECO:0000256" key="2">
    <source>
        <dbReference type="ARBA" id="ARBA00004922"/>
    </source>
</evidence>
<keyword evidence="10" id="KW-1133">Transmembrane helix</keyword>
<evidence type="ECO:0000256" key="12">
    <source>
        <dbReference type="ARBA" id="ARBA00045097"/>
    </source>
</evidence>
<evidence type="ECO:0000256" key="7">
    <source>
        <dbReference type="ARBA" id="ARBA00022692"/>
    </source>
</evidence>
<dbReference type="PANTHER" id="PTHR10859">
    <property type="entry name" value="GLYCOSYL TRANSFERASE"/>
    <property type="match status" value="1"/>
</dbReference>
<dbReference type="GO" id="GO:0006487">
    <property type="term" value="P:protein N-linked glycosylation"/>
    <property type="evidence" value="ECO:0007669"/>
    <property type="project" value="TreeGrafter"/>
</dbReference>
<dbReference type="Gene3D" id="3.90.550.10">
    <property type="entry name" value="Spore Coat Polysaccharide Biosynthesis Protein SpsA, Chain A"/>
    <property type="match status" value="1"/>
</dbReference>
<comment type="pathway">
    <text evidence="2">Protein modification; protein glycosylation.</text>
</comment>
<evidence type="ECO:0000256" key="3">
    <source>
        <dbReference type="ARBA" id="ARBA00006739"/>
    </source>
</evidence>
<keyword evidence="8" id="KW-0256">Endoplasmic reticulum</keyword>
<dbReference type="InterPro" id="IPR029044">
    <property type="entry name" value="Nucleotide-diphossugar_trans"/>
</dbReference>
<evidence type="ECO:0000256" key="9">
    <source>
        <dbReference type="ARBA" id="ARBA00022968"/>
    </source>
</evidence>
<comment type="catalytic activity">
    <reaction evidence="12">
        <text>a di-trans,poly-cis-dolichyl phosphate + UDP-alpha-D-glucose = a di-trans,poly-cis-dolichyl beta-D-glucosyl phosphate + UDP</text>
        <dbReference type="Rhea" id="RHEA:15401"/>
        <dbReference type="Rhea" id="RHEA-COMP:19498"/>
        <dbReference type="Rhea" id="RHEA-COMP:19502"/>
        <dbReference type="ChEBI" id="CHEBI:57525"/>
        <dbReference type="ChEBI" id="CHEBI:57683"/>
        <dbReference type="ChEBI" id="CHEBI:58223"/>
        <dbReference type="ChEBI" id="CHEBI:58885"/>
        <dbReference type="EC" id="2.4.1.117"/>
    </reaction>
    <physiologicalReaction direction="left-to-right" evidence="12">
        <dbReference type="Rhea" id="RHEA:15402"/>
    </physiologicalReaction>
</comment>
<comment type="caution">
    <text evidence="14">The sequence shown here is derived from an EMBL/GenBank/DDBJ whole genome shotgun (WGS) entry which is preliminary data.</text>
</comment>
<dbReference type="PANTHER" id="PTHR10859:SF91">
    <property type="entry name" value="DOLICHYL-PHOSPHATE BETA-GLUCOSYLTRANSFERASE"/>
    <property type="match status" value="1"/>
</dbReference>
<evidence type="ECO:0000313" key="14">
    <source>
        <dbReference type="EMBL" id="OGB74404.1"/>
    </source>
</evidence>
<keyword evidence="11" id="KW-0472">Membrane</keyword>
<evidence type="ECO:0000256" key="8">
    <source>
        <dbReference type="ARBA" id="ARBA00022824"/>
    </source>
</evidence>
<evidence type="ECO:0000259" key="13">
    <source>
        <dbReference type="Pfam" id="PF00535"/>
    </source>
</evidence>
<protein>
    <recommendedName>
        <fullName evidence="4">dolichyl-phosphate beta-glucosyltransferase</fullName>
        <ecNumber evidence="4">2.4.1.117</ecNumber>
    </recommendedName>
</protein>
<dbReference type="InterPro" id="IPR035518">
    <property type="entry name" value="DPG_synthase"/>
</dbReference>
<dbReference type="InterPro" id="IPR001173">
    <property type="entry name" value="Glyco_trans_2-like"/>
</dbReference>
<name>A0A1F4NSD9_UNCK3</name>
<dbReference type="EC" id="2.4.1.117" evidence="4"/>
<accession>A0A1F4NSD9</accession>
<evidence type="ECO:0000256" key="6">
    <source>
        <dbReference type="ARBA" id="ARBA00022679"/>
    </source>
</evidence>
<evidence type="ECO:0000256" key="4">
    <source>
        <dbReference type="ARBA" id="ARBA00012583"/>
    </source>
</evidence>
<evidence type="ECO:0000313" key="15">
    <source>
        <dbReference type="Proteomes" id="UP000176651"/>
    </source>
</evidence>
<dbReference type="Proteomes" id="UP000176651">
    <property type="component" value="Unassembled WGS sequence"/>
</dbReference>
<keyword evidence="9" id="KW-0735">Signal-anchor</keyword>
<dbReference type="AlphaFoldDB" id="A0A1F4NSD9"/>
<sequence>MSKDIYLSVVIPAYNEERRIGKTLAAVRGFLDKQNYDYEVLVVDDGSRDTTRDIVGIIAEGWPQLKMIANRANRGKGAVVKQGVLDARGRYILFADADNATPVEQLDKLLPYAREYPIVIGSRHCPGAKIHISQAPHRKLLSRASNLLIRILAVPGIWDTQCGFKLFERNAVQNIFANVRLNRFGFDFESLVIARHLGYKFKEVPIEWYNDPESKVRTGREALRTLRDLFKVKLNLLRGLYSKGGYIHRNPLPRR</sequence>
<dbReference type="GO" id="GO:0004581">
    <property type="term" value="F:dolichyl-phosphate beta-glucosyltransferase activity"/>
    <property type="evidence" value="ECO:0007669"/>
    <property type="project" value="UniProtKB-EC"/>
</dbReference>
<organism evidence="14 15">
    <name type="scientific">candidate division Kazan bacterium RBG_13_50_9</name>
    <dbReference type="NCBI Taxonomy" id="1798535"/>
    <lineage>
        <taxon>Bacteria</taxon>
        <taxon>Bacteria division Kazan-3B-28</taxon>
    </lineage>
</organism>
<keyword evidence="7" id="KW-0812">Transmembrane</keyword>
<dbReference type="Pfam" id="PF00535">
    <property type="entry name" value="Glycos_transf_2"/>
    <property type="match status" value="1"/>
</dbReference>
<keyword evidence="6" id="KW-0808">Transferase</keyword>